<dbReference type="Gene3D" id="2.170.130.10">
    <property type="entry name" value="TonB-dependent receptor, plug domain"/>
    <property type="match status" value="1"/>
</dbReference>
<evidence type="ECO:0000259" key="1">
    <source>
        <dbReference type="Pfam" id="PF07715"/>
    </source>
</evidence>
<feature type="domain" description="TonB-dependent receptor plug" evidence="1">
    <location>
        <begin position="110"/>
        <end position="205"/>
    </location>
</feature>
<dbReference type="RefSeq" id="WP_395416976.1">
    <property type="nucleotide sequence ID" value="NZ_JBIPKE010000015.1"/>
</dbReference>
<name>A0ABW7N7V5_9BACT</name>
<dbReference type="SUPFAM" id="SSF56935">
    <property type="entry name" value="Porins"/>
    <property type="match status" value="1"/>
</dbReference>
<dbReference type="Gene3D" id="2.60.40.1120">
    <property type="entry name" value="Carboxypeptidase-like, regulatory domain"/>
    <property type="match status" value="1"/>
</dbReference>
<reference evidence="2 3" key="1">
    <citation type="journal article" date="2013" name="Int. J. Syst. Evol. Microbiol.">
        <title>Marinoscillum luteum sp. nov., isolated from marine sediment.</title>
        <authorList>
            <person name="Cha I.T."/>
            <person name="Park S.J."/>
            <person name="Kim S.J."/>
            <person name="Kim J.G."/>
            <person name="Jung M.Y."/>
            <person name="Shin K.S."/>
            <person name="Kwon K.K."/>
            <person name="Yang S.H."/>
            <person name="Seo Y.S."/>
            <person name="Rhee S.K."/>
        </authorList>
    </citation>
    <scope>NUCLEOTIDE SEQUENCE [LARGE SCALE GENOMIC DNA]</scope>
    <source>
        <strain evidence="2 3">KCTC 23939</strain>
    </source>
</reference>
<dbReference type="InterPro" id="IPR037066">
    <property type="entry name" value="Plug_dom_sf"/>
</dbReference>
<evidence type="ECO:0000313" key="3">
    <source>
        <dbReference type="Proteomes" id="UP001610063"/>
    </source>
</evidence>
<gene>
    <name evidence="2" type="ORF">ACHKAR_08160</name>
</gene>
<accession>A0ABW7N7V5</accession>
<dbReference type="InterPro" id="IPR008969">
    <property type="entry name" value="CarboxyPept-like_regulatory"/>
</dbReference>
<organism evidence="2 3">
    <name type="scientific">Marinoscillum luteum</name>
    <dbReference type="NCBI Taxonomy" id="861051"/>
    <lineage>
        <taxon>Bacteria</taxon>
        <taxon>Pseudomonadati</taxon>
        <taxon>Bacteroidota</taxon>
        <taxon>Cytophagia</taxon>
        <taxon>Cytophagales</taxon>
        <taxon>Reichenbachiellaceae</taxon>
        <taxon>Marinoscillum</taxon>
    </lineage>
</organism>
<sequence length="778" mass="88491">MLLGVQLMAQSVLISGKILDDNGEEVPGVSILLKGTSQGAISDIEGAFELRVPTGNVTLQFTHVQYEPVEVAYTLEQDKTVEIQMKEGTTRLQDVQIEDKGLRESEVVNVQKVDAKSAKSLPSTFGDFNKVLVTLPGVSGNNELSSAYSVRGGNFDENLVYVNDMPVYRPFLSNAGRQEGLSFVNPDMVQDIEFYAGGWEPKYGDKLSSSLNIEYKEPDSIESAVTIGLLGGTAYAGGKTNQMSYLIGARHRDSRYLLNTLETKGQYFPTYTDIQSLFTFDLSGNKSQYINKTKLNILLSYGRNRYLTEPVSQTTDFGSVQQNFRLQTAFIGREIMRYDTYQSGFRLTHRFNERLRTHFIGSSMFTSEKEQFDVEGAYRLCDVNNNPNSSSFDECVVVRGIGTNYDYGRNDLEASIQTLESRWEYLLNVNHVLEGGAGVTFQQINDHINEYSFIDSSDYVHLTNSVFNDINLSTRQYFAYVQNTFLWNDSVHAISSGVRATYWDYNGQILISPRVSYRWAPKWANFTTFKVATGLYQQPPFYRELRGFDGELRSNVYAQKSIHLIAGFTRLFYMWGRPFLFTTDVYHKQLFDIIPYDIDNVRLRYYSDKTGTAFARGLDFRINGEFVKGTQSWFSLGFLQTQENIEDDGQGFIRRPSDQRINLAAYFEDHMPGDPTLRVYLNLVFGSGYPFGPPNREDLRNAFSGDEYYRADLGLSKQFNLSINNFFNKLWVRLEVLNAFAADNTLSYTWIEDVNGAQFAIPNSLSARFLNIKLTAEL</sequence>
<dbReference type="Proteomes" id="UP001610063">
    <property type="component" value="Unassembled WGS sequence"/>
</dbReference>
<proteinExistence type="predicted"/>
<protein>
    <submittedName>
        <fullName evidence="2">Carboxypeptidase-like regulatory domain-containing protein</fullName>
    </submittedName>
</protein>
<comment type="caution">
    <text evidence="2">The sequence shown here is derived from an EMBL/GenBank/DDBJ whole genome shotgun (WGS) entry which is preliminary data.</text>
</comment>
<dbReference type="Pfam" id="PF13715">
    <property type="entry name" value="CarbopepD_reg_2"/>
    <property type="match status" value="1"/>
</dbReference>
<dbReference type="SUPFAM" id="SSF49464">
    <property type="entry name" value="Carboxypeptidase regulatory domain-like"/>
    <property type="match status" value="1"/>
</dbReference>
<keyword evidence="3" id="KW-1185">Reference proteome</keyword>
<dbReference type="EMBL" id="JBIPKE010000015">
    <property type="protein sequence ID" value="MFH6983406.1"/>
    <property type="molecule type" value="Genomic_DNA"/>
</dbReference>
<dbReference type="InterPro" id="IPR012910">
    <property type="entry name" value="Plug_dom"/>
</dbReference>
<evidence type="ECO:0000313" key="2">
    <source>
        <dbReference type="EMBL" id="MFH6983406.1"/>
    </source>
</evidence>
<dbReference type="Pfam" id="PF07715">
    <property type="entry name" value="Plug"/>
    <property type="match status" value="1"/>
</dbReference>